<protein>
    <submittedName>
        <fullName evidence="1">Uncharacterized protein</fullName>
    </submittedName>
</protein>
<accession>A0A7W8B8G2</accession>
<comment type="caution">
    <text evidence="1">The sequence shown here is derived from an EMBL/GenBank/DDBJ whole genome shotgun (WGS) entry which is preliminary data.</text>
</comment>
<name>A0A7W8B8G2_STREU</name>
<dbReference type="RefSeq" id="WP_260421952.1">
    <property type="nucleotide sequence ID" value="NZ_JACHJF010000005.1"/>
</dbReference>
<evidence type="ECO:0000313" key="2">
    <source>
        <dbReference type="Proteomes" id="UP000528608"/>
    </source>
</evidence>
<dbReference type="Proteomes" id="UP000528608">
    <property type="component" value="Unassembled WGS sequence"/>
</dbReference>
<proteinExistence type="predicted"/>
<dbReference type="EMBL" id="JACHJF010000005">
    <property type="protein sequence ID" value="MBB5118716.1"/>
    <property type="molecule type" value="Genomic_DNA"/>
</dbReference>
<dbReference type="AlphaFoldDB" id="A0A7W8B8G2"/>
<gene>
    <name evidence="1" type="ORF">FHS36_002149</name>
</gene>
<evidence type="ECO:0000313" key="1">
    <source>
        <dbReference type="EMBL" id="MBB5118716.1"/>
    </source>
</evidence>
<reference evidence="1 2" key="1">
    <citation type="submission" date="2020-08" db="EMBL/GenBank/DDBJ databases">
        <title>Genomic Encyclopedia of Type Strains, Phase III (KMG-III): the genomes of soil and plant-associated and newly described type strains.</title>
        <authorList>
            <person name="Whitman W."/>
        </authorList>
    </citation>
    <scope>NUCLEOTIDE SEQUENCE [LARGE SCALE GENOMIC DNA]</scope>
    <source>
        <strain evidence="1 2">CECT 3259</strain>
    </source>
</reference>
<sequence>MTNTRDVVATVAAAVGQLALVLHVVLSWLTSRSATTAVRTGDRP</sequence>
<organism evidence="1 2">
    <name type="scientific">Streptomyces eurocidicus</name>
    <name type="common">Streptoverticillium eurocidicus</name>
    <dbReference type="NCBI Taxonomy" id="66423"/>
    <lineage>
        <taxon>Bacteria</taxon>
        <taxon>Bacillati</taxon>
        <taxon>Actinomycetota</taxon>
        <taxon>Actinomycetes</taxon>
        <taxon>Kitasatosporales</taxon>
        <taxon>Streptomycetaceae</taxon>
        <taxon>Streptomyces</taxon>
    </lineage>
</organism>